<evidence type="ECO:0000256" key="5">
    <source>
        <dbReference type="ARBA" id="ARBA00047422"/>
    </source>
</evidence>
<dbReference type="NCBIfam" id="TIGR00675">
    <property type="entry name" value="dcm"/>
    <property type="match status" value="1"/>
</dbReference>
<dbReference type="InterPro" id="IPR018117">
    <property type="entry name" value="C5_DNA_meth_AS"/>
</dbReference>
<dbReference type="Proteomes" id="UP001597215">
    <property type="component" value="Unassembled WGS sequence"/>
</dbReference>
<evidence type="ECO:0000313" key="10">
    <source>
        <dbReference type="Proteomes" id="UP001597215"/>
    </source>
</evidence>
<dbReference type="Gene3D" id="3.40.50.150">
    <property type="entry name" value="Vaccinia Virus protein VP39"/>
    <property type="match status" value="1"/>
</dbReference>
<dbReference type="EMBL" id="JBHUEL010000002">
    <property type="protein sequence ID" value="MFD1765308.1"/>
    <property type="molecule type" value="Genomic_DNA"/>
</dbReference>
<keyword evidence="4" id="KW-0680">Restriction system</keyword>
<evidence type="ECO:0000256" key="6">
    <source>
        <dbReference type="PROSITE-ProRule" id="PRU01016"/>
    </source>
</evidence>
<evidence type="ECO:0000256" key="7">
    <source>
        <dbReference type="RuleBase" id="RU000416"/>
    </source>
</evidence>
<keyword evidence="1 6" id="KW-0489">Methyltransferase</keyword>
<evidence type="ECO:0000256" key="3">
    <source>
        <dbReference type="ARBA" id="ARBA00022691"/>
    </source>
</evidence>
<name>A0ABW4M9A4_9SPHN</name>
<comment type="similarity">
    <text evidence="6 7">Belongs to the class I-like SAM-binding methyltransferase superfamily. C5-methyltransferase family.</text>
</comment>
<dbReference type="PRINTS" id="PR00105">
    <property type="entry name" value="C5METTRFRASE"/>
</dbReference>
<dbReference type="GO" id="GO:0003886">
    <property type="term" value="F:DNA (cytosine-5-)-methyltransferase activity"/>
    <property type="evidence" value="ECO:0007669"/>
    <property type="project" value="UniProtKB-EC"/>
</dbReference>
<dbReference type="PANTHER" id="PTHR46098:SF1">
    <property type="entry name" value="TRNA (CYTOSINE(38)-C(5))-METHYLTRANSFERASE"/>
    <property type="match status" value="1"/>
</dbReference>
<dbReference type="Pfam" id="PF00145">
    <property type="entry name" value="DNA_methylase"/>
    <property type="match status" value="2"/>
</dbReference>
<dbReference type="RefSeq" id="WP_381510503.1">
    <property type="nucleotide sequence ID" value="NZ_JBHUEL010000002.1"/>
</dbReference>
<keyword evidence="2 6" id="KW-0808">Transferase</keyword>
<evidence type="ECO:0000256" key="2">
    <source>
        <dbReference type="ARBA" id="ARBA00022679"/>
    </source>
</evidence>
<sequence length="435" mass="49375">MQRLRFIDLFAGLGGFHQALASRGAECVFASELDLNLIDLYEKNFGLRPVGDITKVNLGSIAAHDVLCAGFPCQPFSKAGEQRGLECPQWGNLFDYVVEILRIKRPRFFIIENVPNLIRHNGGMTWSIICSQLMGLGYEISFERLSPHMFGIPQKRERAFIVGDLNGLKGFEWPKPTATQALSIKNILDNSPIDAIPLSERHLLYLSTWQELIDVFPLELELPSFPIWAMEFGANYPIRGQSPNARGYKGFSQYKGAFGVKLQGLTPEEVKESLPNYARTQLKEFPGWKIDFIEKNREFYKKHKSIIDPWLHKVKKFAPSFQKLEWNCKGSERNIWNHVIQFRASGVRVKKPDTAPSLVAMTQSQVPVIAWEKRFMTPRECSRLQSMGQLRHLPSTKGSAYKAFGNAVNVDVVRAIFDALVSRDKDEVQLLKSAA</sequence>
<dbReference type="SUPFAM" id="SSF53335">
    <property type="entry name" value="S-adenosyl-L-methionine-dependent methyltransferases"/>
    <property type="match status" value="1"/>
</dbReference>
<dbReference type="PROSITE" id="PS51679">
    <property type="entry name" value="SAM_MT_C5"/>
    <property type="match status" value="1"/>
</dbReference>
<dbReference type="GO" id="GO:0032259">
    <property type="term" value="P:methylation"/>
    <property type="evidence" value="ECO:0007669"/>
    <property type="project" value="UniProtKB-KW"/>
</dbReference>
<evidence type="ECO:0000256" key="4">
    <source>
        <dbReference type="ARBA" id="ARBA00022747"/>
    </source>
</evidence>
<dbReference type="InterPro" id="IPR001525">
    <property type="entry name" value="C5_MeTfrase"/>
</dbReference>
<evidence type="ECO:0000256" key="8">
    <source>
        <dbReference type="RuleBase" id="RU000417"/>
    </source>
</evidence>
<keyword evidence="3 6" id="KW-0949">S-adenosyl-L-methionine</keyword>
<dbReference type="PANTHER" id="PTHR46098">
    <property type="entry name" value="TRNA (CYTOSINE(38)-C(5))-METHYLTRANSFERASE"/>
    <property type="match status" value="1"/>
</dbReference>
<proteinExistence type="inferred from homology"/>
<dbReference type="EC" id="2.1.1.37" evidence="8"/>
<keyword evidence="10" id="KW-1185">Reference proteome</keyword>
<reference evidence="10" key="1">
    <citation type="journal article" date="2019" name="Int. J. Syst. Evol. Microbiol.">
        <title>The Global Catalogue of Microorganisms (GCM) 10K type strain sequencing project: providing services to taxonomists for standard genome sequencing and annotation.</title>
        <authorList>
            <consortium name="The Broad Institute Genomics Platform"/>
            <consortium name="The Broad Institute Genome Sequencing Center for Infectious Disease"/>
            <person name="Wu L."/>
            <person name="Ma J."/>
        </authorList>
    </citation>
    <scope>NUCLEOTIDE SEQUENCE [LARGE SCALE GENOMIC DNA]</scope>
    <source>
        <strain evidence="10">CGMCC 1.12449</strain>
    </source>
</reference>
<dbReference type="PROSITE" id="PS00094">
    <property type="entry name" value="C5_MTASE_1"/>
    <property type="match status" value="1"/>
</dbReference>
<accession>A0ABW4M9A4</accession>
<comment type="catalytic activity">
    <reaction evidence="5 8">
        <text>a 2'-deoxycytidine in DNA + S-adenosyl-L-methionine = a 5-methyl-2'-deoxycytidine in DNA + S-adenosyl-L-homocysteine + H(+)</text>
        <dbReference type="Rhea" id="RHEA:13681"/>
        <dbReference type="Rhea" id="RHEA-COMP:11369"/>
        <dbReference type="Rhea" id="RHEA-COMP:11370"/>
        <dbReference type="ChEBI" id="CHEBI:15378"/>
        <dbReference type="ChEBI" id="CHEBI:57856"/>
        <dbReference type="ChEBI" id="CHEBI:59789"/>
        <dbReference type="ChEBI" id="CHEBI:85452"/>
        <dbReference type="ChEBI" id="CHEBI:85454"/>
        <dbReference type="EC" id="2.1.1.37"/>
    </reaction>
</comment>
<dbReference type="InterPro" id="IPR031303">
    <property type="entry name" value="C5_meth_CS"/>
</dbReference>
<dbReference type="InterPro" id="IPR050750">
    <property type="entry name" value="C5-MTase"/>
</dbReference>
<dbReference type="PROSITE" id="PS00095">
    <property type="entry name" value="C5_MTASE_2"/>
    <property type="match status" value="1"/>
</dbReference>
<evidence type="ECO:0000313" key="9">
    <source>
        <dbReference type="EMBL" id="MFD1765308.1"/>
    </source>
</evidence>
<dbReference type="InterPro" id="IPR029063">
    <property type="entry name" value="SAM-dependent_MTases_sf"/>
</dbReference>
<protein>
    <recommendedName>
        <fullName evidence="8">Cytosine-specific methyltransferase</fullName>
        <ecNumber evidence="8">2.1.1.37</ecNumber>
    </recommendedName>
</protein>
<organism evidence="9 10">
    <name type="scientific">Sphingorhabdus buctiana</name>
    <dbReference type="NCBI Taxonomy" id="1508805"/>
    <lineage>
        <taxon>Bacteria</taxon>
        <taxon>Pseudomonadati</taxon>
        <taxon>Pseudomonadota</taxon>
        <taxon>Alphaproteobacteria</taxon>
        <taxon>Sphingomonadales</taxon>
        <taxon>Sphingomonadaceae</taxon>
        <taxon>Sphingorhabdus</taxon>
    </lineage>
</organism>
<gene>
    <name evidence="9" type="primary">dcm</name>
    <name evidence="9" type="ORF">ACFSAG_00435</name>
</gene>
<comment type="caution">
    <text evidence="9">The sequence shown here is derived from an EMBL/GenBank/DDBJ whole genome shotgun (WGS) entry which is preliminary data.</text>
</comment>
<evidence type="ECO:0000256" key="1">
    <source>
        <dbReference type="ARBA" id="ARBA00022603"/>
    </source>
</evidence>
<feature type="active site" evidence="6">
    <location>
        <position position="73"/>
    </location>
</feature>
<dbReference type="Gene3D" id="3.90.120.10">
    <property type="entry name" value="DNA Methylase, subunit A, domain 2"/>
    <property type="match status" value="1"/>
</dbReference>